<evidence type="ECO:0000256" key="1">
    <source>
        <dbReference type="SAM" id="MobiDB-lite"/>
    </source>
</evidence>
<dbReference type="PANTHER" id="PTHR15254:SF2">
    <property type="entry name" value="FANCONI ANEMIA GROUP G PROTEIN"/>
    <property type="match status" value="1"/>
</dbReference>
<dbReference type="GeneID" id="103541662"/>
<gene>
    <name evidence="3" type="primary">FANCG</name>
</gene>
<dbReference type="SUPFAM" id="SSF48452">
    <property type="entry name" value="TPR-like"/>
    <property type="match status" value="2"/>
</dbReference>
<dbReference type="Proteomes" id="UP001652662">
    <property type="component" value="Chromosome 26"/>
</dbReference>
<evidence type="ECO:0000313" key="3">
    <source>
        <dbReference type="RefSeq" id="XP_008506739.1"/>
    </source>
</evidence>
<keyword evidence="2" id="KW-1185">Reference proteome</keyword>
<feature type="region of interest" description="Disordered" evidence="1">
    <location>
        <begin position="23"/>
        <end position="48"/>
    </location>
</feature>
<accession>A0ABM2ECL4</accession>
<protein>
    <submittedName>
        <fullName evidence="3">Fanconi anemia group G protein</fullName>
    </submittedName>
</protein>
<dbReference type="InterPro" id="IPR019734">
    <property type="entry name" value="TPR_rpt"/>
</dbReference>
<organism evidence="2 3">
    <name type="scientific">Equus przewalskii</name>
    <name type="common">Przewalski's horse</name>
    <name type="synonym">Equus caballus przewalskii</name>
    <dbReference type="NCBI Taxonomy" id="9798"/>
    <lineage>
        <taxon>Eukaryota</taxon>
        <taxon>Metazoa</taxon>
        <taxon>Chordata</taxon>
        <taxon>Craniata</taxon>
        <taxon>Vertebrata</taxon>
        <taxon>Euteleostomi</taxon>
        <taxon>Mammalia</taxon>
        <taxon>Eutheria</taxon>
        <taxon>Laurasiatheria</taxon>
        <taxon>Perissodactyla</taxon>
        <taxon>Equidae</taxon>
        <taxon>Equus</taxon>
    </lineage>
</organism>
<dbReference type="RefSeq" id="XP_008506739.1">
    <property type="nucleotide sequence ID" value="XM_008508517.2"/>
</dbReference>
<proteinExistence type="predicted"/>
<dbReference type="PANTHER" id="PTHR15254">
    <property type="entry name" value="FANCONI ANEMIA GROUP G PROTEIN FAMILY MEMBER"/>
    <property type="match status" value="1"/>
</dbReference>
<dbReference type="InterPro" id="IPR011990">
    <property type="entry name" value="TPR-like_helical_dom_sf"/>
</dbReference>
<name>A0ABM2ECL4_EQUPR</name>
<evidence type="ECO:0000313" key="2">
    <source>
        <dbReference type="Proteomes" id="UP001652662"/>
    </source>
</evidence>
<dbReference type="SMART" id="SM00028">
    <property type="entry name" value="TPR"/>
    <property type="match status" value="4"/>
</dbReference>
<dbReference type="InterPro" id="IPR039684">
    <property type="entry name" value="FANCG"/>
</dbReference>
<dbReference type="Gene3D" id="1.25.40.10">
    <property type="entry name" value="Tetratricopeptide repeat domain"/>
    <property type="match status" value="1"/>
</dbReference>
<sequence length="659" mass="72049">MRKRTDSPPLGWELRPGRAYPVAAPSKCAGPTSATRSHETPLGSSTPHASCLDLWRQRNDQLVRQAKVAQGLSLRRQQLAQDALEGFRELLHCLQGLPAAVPVLPLELTVICNFITLRASLAQGFTEDQAQGIQQGLERVLETQEQLEPRLECGLSALWDSVLHSSSLLPELLPALHHLAALQAALWLTTDHLGDLTLLLQTLNGSQSGASEDLLLLLKTWNLPAEESDAPLTIQDARGLRDVLLTASAYRQGLQELITGRLSRALSSLHEAASGLCPQPVLVQVYTALGTCLSKMGNPQRALLYLLSALKGGSTWGPALLEASRLYRQLGNTAAELESLELLVETLSITHGSEAPQLLIEVELLLPRPEPASPLYCGTQSQAKYLLASRCLQTGRAEDAAEHYLDLLALLLDGSEPKISPPPCPTGPCMPEVFLEAAAALIRAGRAQDALTVCEELLSRMSSLLPKMPQPWGNARKGTKESPHCPPWVSATHLLRGQAWVQLGAQKEAISEFSRCLELLFRATPTDKEQGPASNCEQGCTSDVALQQLRAAALISRGLGWVTSGQDTKALQDFLLSVQMCPGNQDASFHLLQTLRRLDRRDEAIALWRRLEAQTKLPQENATWSLPLYLETCLSWICPHDRETLLEEFQTSLLEPCDL</sequence>
<reference evidence="3" key="1">
    <citation type="submission" date="2025-08" db="UniProtKB">
        <authorList>
            <consortium name="RefSeq"/>
        </authorList>
    </citation>
    <scope>IDENTIFICATION</scope>
    <source>
        <tissue evidence="3">Blood</tissue>
    </source>
</reference>